<reference evidence="2 3" key="1">
    <citation type="submission" date="2017-07" db="EMBL/GenBank/DDBJ databases">
        <title>Draft sequence of Rhodococcus enclensis 23b-28.</title>
        <authorList>
            <person name="Besaury L."/>
            <person name="Sancelme M."/>
            <person name="Amato P."/>
            <person name="Lallement A."/>
            <person name="Delort A.-M."/>
        </authorList>
    </citation>
    <scope>NUCLEOTIDE SEQUENCE [LARGE SCALE GENOMIC DNA]</scope>
    <source>
        <strain evidence="2 3">23b-28</strain>
    </source>
</reference>
<dbReference type="GO" id="GO:0016788">
    <property type="term" value="F:hydrolase activity, acting on ester bonds"/>
    <property type="evidence" value="ECO:0007669"/>
    <property type="project" value="InterPro"/>
</dbReference>
<sequence length="297" mass="31341">MIIRGKLLGRAAAVAGVVLALVSTGIAQASVPQSETRSGVSGTGIKYVALGDSRASGPRLEPMYPDACSRSYENFAGKISRALEVAEFTDVSCSAARAENIIDTPQLIPNYWPVQLDAVHPDTDLITISIGGNDSNSIFLGPLCVAPGPGTDRGCRYDPLANSVAQSGIDRAAGELDRILTAVTQRAPNARIYLIGEGGMISSRGCWPNIPFSDADASWFMDYFARYNTKFDEVAHAHGVRTVDIAAASIAGGHDACASADQRWFEGLFSESTAQRLHFTDAGMTAVADLVVADVQG</sequence>
<protein>
    <submittedName>
        <fullName evidence="2">SGNH/GDSL hydrolase family protein</fullName>
    </submittedName>
</protein>
<dbReference type="PANTHER" id="PTHR37981">
    <property type="entry name" value="LIPASE 2"/>
    <property type="match status" value="1"/>
</dbReference>
<dbReference type="Proteomes" id="UP000230886">
    <property type="component" value="Unassembled WGS sequence"/>
</dbReference>
<evidence type="ECO:0000259" key="1">
    <source>
        <dbReference type="Pfam" id="PF13472"/>
    </source>
</evidence>
<dbReference type="PANTHER" id="PTHR37981:SF1">
    <property type="entry name" value="SGNH HYDROLASE-TYPE ESTERASE DOMAIN-CONTAINING PROTEIN"/>
    <property type="match status" value="1"/>
</dbReference>
<evidence type="ECO:0000313" key="3">
    <source>
        <dbReference type="Proteomes" id="UP000230886"/>
    </source>
</evidence>
<dbReference type="AlphaFoldDB" id="A0A069JDZ4"/>
<name>A0A069JDZ4_RHOSG</name>
<dbReference type="CDD" id="cd01823">
    <property type="entry name" value="SEST_like"/>
    <property type="match status" value="1"/>
</dbReference>
<dbReference type="EMBL" id="NOVD01000010">
    <property type="protein sequence ID" value="PCK26244.1"/>
    <property type="molecule type" value="Genomic_DNA"/>
</dbReference>
<keyword evidence="2" id="KW-0378">Hydrolase</keyword>
<feature type="domain" description="SGNH hydrolase-type esterase" evidence="1">
    <location>
        <begin position="49"/>
        <end position="285"/>
    </location>
</feature>
<accession>A0A2A5J9G8</accession>
<dbReference type="InterPro" id="IPR037460">
    <property type="entry name" value="SEST-like"/>
</dbReference>
<organism evidence="2 3">
    <name type="scientific">Rhodococcus qingshengii</name>
    <dbReference type="NCBI Taxonomy" id="334542"/>
    <lineage>
        <taxon>Bacteria</taxon>
        <taxon>Bacillati</taxon>
        <taxon>Actinomycetota</taxon>
        <taxon>Actinomycetes</taxon>
        <taxon>Mycobacteriales</taxon>
        <taxon>Nocardiaceae</taxon>
        <taxon>Rhodococcus</taxon>
        <taxon>Rhodococcus erythropolis group</taxon>
    </lineage>
</organism>
<comment type="caution">
    <text evidence="2">The sequence shown here is derived from an EMBL/GenBank/DDBJ whole genome shotgun (WGS) entry which is preliminary data.</text>
</comment>
<dbReference type="InterPro" id="IPR013830">
    <property type="entry name" value="SGNH_hydro"/>
</dbReference>
<evidence type="ECO:0000313" key="2">
    <source>
        <dbReference type="EMBL" id="PCK26244.1"/>
    </source>
</evidence>
<accession>A0A069JDZ4</accession>
<dbReference type="RefSeq" id="WP_042922710.1">
    <property type="nucleotide sequence ID" value="NZ_AP023172.1"/>
</dbReference>
<dbReference type="Gene3D" id="3.40.50.1110">
    <property type="entry name" value="SGNH hydrolase"/>
    <property type="match status" value="1"/>
</dbReference>
<dbReference type="GO" id="GO:0006629">
    <property type="term" value="P:lipid metabolic process"/>
    <property type="evidence" value="ECO:0007669"/>
    <property type="project" value="TreeGrafter"/>
</dbReference>
<proteinExistence type="predicted"/>
<dbReference type="KEGG" id="rqi:C1M55_03385"/>
<dbReference type="GeneID" id="64138632"/>
<dbReference type="Pfam" id="PF13472">
    <property type="entry name" value="Lipase_GDSL_2"/>
    <property type="match status" value="1"/>
</dbReference>
<gene>
    <name evidence="2" type="ORF">CHR55_16735</name>
</gene>
<dbReference type="InterPro" id="IPR036514">
    <property type="entry name" value="SGNH_hydro_sf"/>
</dbReference>
<dbReference type="SUPFAM" id="SSF52266">
    <property type="entry name" value="SGNH hydrolase"/>
    <property type="match status" value="1"/>
</dbReference>